<proteinExistence type="predicted"/>
<dbReference type="RefSeq" id="XP_062641018.1">
    <property type="nucleotide sequence ID" value="XM_062779022.1"/>
</dbReference>
<protein>
    <submittedName>
        <fullName evidence="2">Uncharacterized protein</fullName>
    </submittedName>
</protein>
<keyword evidence="3" id="KW-1185">Reference proteome</keyword>
<feature type="compositionally biased region" description="Low complexity" evidence="1">
    <location>
        <begin position="223"/>
        <end position="240"/>
    </location>
</feature>
<feature type="region of interest" description="Disordered" evidence="1">
    <location>
        <begin position="219"/>
        <end position="245"/>
    </location>
</feature>
<organism evidence="2 3">
    <name type="scientific">Dichotomopilus funicola</name>
    <dbReference type="NCBI Taxonomy" id="1934379"/>
    <lineage>
        <taxon>Eukaryota</taxon>
        <taxon>Fungi</taxon>
        <taxon>Dikarya</taxon>
        <taxon>Ascomycota</taxon>
        <taxon>Pezizomycotina</taxon>
        <taxon>Sordariomycetes</taxon>
        <taxon>Sordariomycetidae</taxon>
        <taxon>Sordariales</taxon>
        <taxon>Chaetomiaceae</taxon>
        <taxon>Dichotomopilus</taxon>
    </lineage>
</organism>
<evidence type="ECO:0000256" key="1">
    <source>
        <dbReference type="SAM" id="MobiDB-lite"/>
    </source>
</evidence>
<accession>A0AAN6VA50</accession>
<name>A0AAN6VA50_9PEZI</name>
<reference evidence="2" key="2">
    <citation type="submission" date="2023-05" db="EMBL/GenBank/DDBJ databases">
        <authorList>
            <consortium name="Lawrence Berkeley National Laboratory"/>
            <person name="Steindorff A."/>
            <person name="Hensen N."/>
            <person name="Bonometti L."/>
            <person name="Westerberg I."/>
            <person name="Brannstrom I.O."/>
            <person name="Guillou S."/>
            <person name="Cros-Aarteil S."/>
            <person name="Calhoun S."/>
            <person name="Haridas S."/>
            <person name="Kuo A."/>
            <person name="Mondo S."/>
            <person name="Pangilinan J."/>
            <person name="Riley R."/>
            <person name="Labutti K."/>
            <person name="Andreopoulos B."/>
            <person name="Lipzen A."/>
            <person name="Chen C."/>
            <person name="Yanf M."/>
            <person name="Daum C."/>
            <person name="Ng V."/>
            <person name="Clum A."/>
            <person name="Ohm R."/>
            <person name="Martin F."/>
            <person name="Silar P."/>
            <person name="Natvig D."/>
            <person name="Lalanne C."/>
            <person name="Gautier V."/>
            <person name="Ament-Velasquez S.L."/>
            <person name="Kruys A."/>
            <person name="Hutchinson M.I."/>
            <person name="Powell A.J."/>
            <person name="Barry K."/>
            <person name="Miller A.N."/>
            <person name="Grigoriev I.V."/>
            <person name="Debuchy R."/>
            <person name="Gladieux P."/>
            <person name="Thoren M.H."/>
            <person name="Johannesson H."/>
        </authorList>
    </citation>
    <scope>NUCLEOTIDE SEQUENCE</scope>
    <source>
        <strain evidence="2">CBS 141.50</strain>
    </source>
</reference>
<comment type="caution">
    <text evidence="2">The sequence shown here is derived from an EMBL/GenBank/DDBJ whole genome shotgun (WGS) entry which is preliminary data.</text>
</comment>
<sequence>MRIRQSSPAPGGLPVPKPTLHTWKNHDVYNGILHAPLATHVQLIPASSRSEQDPGSTQPDHKWMYLITLFYPYHRACEIYRSHEDVSGLEKLLAGMGCGVKGGITAQPGPLKNGTAEGDGEGSSKCQSCQVHGNESESHDGENANQNQTGCRHNNLKTKIAPAIMLTTPTISSQAALRDAQRSAFLTTTTTTETDTDESTSPSSTTDGLLDFYFQPPTPQPTTIPISSTETTNIPSTTTPTPRPAPFTPYPNHACARTCSCPCLGPSHHGPHSQIKIKTEKGAENAKQQAQMRRRPAIADIRDVTTAAEAAIHLQNLLSAALYELEGSRTPPAPTALTAKTTAAVVTGNSWVGIPLAWFLKRRMGDCWGG</sequence>
<reference evidence="2" key="1">
    <citation type="journal article" date="2023" name="Mol. Phylogenet. Evol.">
        <title>Genome-scale phylogeny and comparative genomics of the fungal order Sordariales.</title>
        <authorList>
            <person name="Hensen N."/>
            <person name="Bonometti L."/>
            <person name="Westerberg I."/>
            <person name="Brannstrom I.O."/>
            <person name="Guillou S."/>
            <person name="Cros-Aarteil S."/>
            <person name="Calhoun S."/>
            <person name="Haridas S."/>
            <person name="Kuo A."/>
            <person name="Mondo S."/>
            <person name="Pangilinan J."/>
            <person name="Riley R."/>
            <person name="LaButti K."/>
            <person name="Andreopoulos B."/>
            <person name="Lipzen A."/>
            <person name="Chen C."/>
            <person name="Yan M."/>
            <person name="Daum C."/>
            <person name="Ng V."/>
            <person name="Clum A."/>
            <person name="Steindorff A."/>
            <person name="Ohm R.A."/>
            <person name="Martin F."/>
            <person name="Silar P."/>
            <person name="Natvig D.O."/>
            <person name="Lalanne C."/>
            <person name="Gautier V."/>
            <person name="Ament-Velasquez S.L."/>
            <person name="Kruys A."/>
            <person name="Hutchinson M.I."/>
            <person name="Powell A.J."/>
            <person name="Barry K."/>
            <person name="Miller A.N."/>
            <person name="Grigoriev I.V."/>
            <person name="Debuchy R."/>
            <person name="Gladieux P."/>
            <person name="Hiltunen Thoren M."/>
            <person name="Johannesson H."/>
        </authorList>
    </citation>
    <scope>NUCLEOTIDE SEQUENCE</scope>
    <source>
        <strain evidence="2">CBS 141.50</strain>
    </source>
</reference>
<feature type="region of interest" description="Disordered" evidence="1">
    <location>
        <begin position="187"/>
        <end position="206"/>
    </location>
</feature>
<evidence type="ECO:0000313" key="3">
    <source>
        <dbReference type="Proteomes" id="UP001302676"/>
    </source>
</evidence>
<feature type="compositionally biased region" description="Polar residues" evidence="1">
    <location>
        <begin position="124"/>
        <end position="133"/>
    </location>
</feature>
<dbReference type="GeneID" id="87815635"/>
<dbReference type="AlphaFoldDB" id="A0AAN6VA50"/>
<feature type="region of interest" description="Disordered" evidence="1">
    <location>
        <begin position="105"/>
        <end position="149"/>
    </location>
</feature>
<dbReference type="EMBL" id="MU853555">
    <property type="protein sequence ID" value="KAK4147647.1"/>
    <property type="molecule type" value="Genomic_DNA"/>
</dbReference>
<gene>
    <name evidence="2" type="ORF">C8A04DRAFT_24194</name>
</gene>
<dbReference type="Proteomes" id="UP001302676">
    <property type="component" value="Unassembled WGS sequence"/>
</dbReference>
<evidence type="ECO:0000313" key="2">
    <source>
        <dbReference type="EMBL" id="KAK4147647.1"/>
    </source>
</evidence>